<dbReference type="EMBL" id="CP071090">
    <property type="protein sequence ID" value="QSQ21730.1"/>
    <property type="molecule type" value="Genomic_DNA"/>
</dbReference>
<gene>
    <name evidence="1" type="ORF">JY651_42355</name>
</gene>
<dbReference type="RefSeq" id="WP_206723307.1">
    <property type="nucleotide sequence ID" value="NZ_CP071090.1"/>
</dbReference>
<reference evidence="1 2" key="1">
    <citation type="submission" date="2021-02" db="EMBL/GenBank/DDBJ databases">
        <title>De Novo genome assembly of isolated myxobacteria.</title>
        <authorList>
            <person name="Stevens D.C."/>
        </authorList>
    </citation>
    <scope>NUCLEOTIDE SEQUENCE [LARGE SCALE GENOMIC DNA]</scope>
    <source>
        <strain evidence="2">SCPEA02</strain>
    </source>
</reference>
<organism evidence="1 2">
    <name type="scientific">Pyxidicoccus parkwayensis</name>
    <dbReference type="NCBI Taxonomy" id="2813578"/>
    <lineage>
        <taxon>Bacteria</taxon>
        <taxon>Pseudomonadati</taxon>
        <taxon>Myxococcota</taxon>
        <taxon>Myxococcia</taxon>
        <taxon>Myxococcales</taxon>
        <taxon>Cystobacterineae</taxon>
        <taxon>Myxococcaceae</taxon>
        <taxon>Pyxidicoccus</taxon>
    </lineage>
</organism>
<accession>A0ABX7NW77</accession>
<dbReference type="Proteomes" id="UP000662747">
    <property type="component" value="Chromosome"/>
</dbReference>
<sequence length="138" mass="15684">MSQQEELKFGAHHSHFEPPDTLVVVFNGLINMDDVKRTSELYKETFERHGQYYCIANIGGSQIDTAGRRYLSDNGRSEWFHAVIYVGADVVQRTFGKAIALAMLYTGKTSFETVFVANHDEARAWVAQHRASRQRKTG</sequence>
<keyword evidence="2" id="KW-1185">Reference proteome</keyword>
<evidence type="ECO:0000313" key="1">
    <source>
        <dbReference type="EMBL" id="QSQ21730.1"/>
    </source>
</evidence>
<name>A0ABX7NW77_9BACT</name>
<proteinExistence type="predicted"/>
<protein>
    <submittedName>
        <fullName evidence="1">STAS/SEC14 domain-containing protein</fullName>
    </submittedName>
</protein>
<evidence type="ECO:0000313" key="2">
    <source>
        <dbReference type="Proteomes" id="UP000662747"/>
    </source>
</evidence>